<dbReference type="RefSeq" id="WP_119305598.1">
    <property type="nucleotide sequence ID" value="NZ_AP014608.1"/>
</dbReference>
<accession>A0A224AIX3</accession>
<dbReference type="EMBL" id="AP014608">
    <property type="protein sequence ID" value="BBA17343.1"/>
    <property type="molecule type" value="Genomic_DNA"/>
</dbReference>
<name>A0A224AIX3_9FLAO</name>
<dbReference type="Proteomes" id="UP000263619">
    <property type="component" value="Chromosome"/>
</dbReference>
<evidence type="ECO:0008006" key="3">
    <source>
        <dbReference type="Google" id="ProtNLM"/>
    </source>
</evidence>
<keyword evidence="2" id="KW-1185">Reference proteome</keyword>
<reference evidence="1 2" key="1">
    <citation type="submission" date="2014-06" db="EMBL/GenBank/DDBJ databases">
        <title>Genome sequence of the intracellular symbiont Blattabacterium cuenoti, strain STAT from the wood feeding cockroach Salganea taiwanensis taiwanensis.</title>
        <authorList>
            <person name="Kinjo Y."/>
            <person name="Ohkuma M."/>
            <person name="Tokuda G."/>
        </authorList>
    </citation>
    <scope>NUCLEOTIDE SEQUENCE [LARGE SCALE GENOMIC DNA]</scope>
    <source>
        <strain evidence="1 2">STAT</strain>
    </source>
</reference>
<evidence type="ECO:0000313" key="1">
    <source>
        <dbReference type="EMBL" id="BBA17343.1"/>
    </source>
</evidence>
<evidence type="ECO:0000313" key="2">
    <source>
        <dbReference type="Proteomes" id="UP000263619"/>
    </source>
</evidence>
<protein>
    <recommendedName>
        <fullName evidence="3">RNA polymerase Rpb6</fullName>
    </recommendedName>
</protein>
<gene>
    <name evidence="1" type="ORF">STAT_426</name>
</gene>
<sequence length="104" mass="12282">MNFLIEKINAKINTETIDRIQLEKKSGKNIYETICVLEKISQKINNKIKGDLYNKLEEFNFVNKNNLEEIFENKEQIELSRLYEKLPKSTSISIQYLLDGKIKI</sequence>
<dbReference type="AlphaFoldDB" id="A0A224AIX3"/>
<organism evidence="1 2">
    <name type="scientific">Blattabacterium cuenoti STAT</name>
    <dbReference type="NCBI Taxonomy" id="1457030"/>
    <lineage>
        <taxon>Bacteria</taxon>
        <taxon>Pseudomonadati</taxon>
        <taxon>Bacteroidota</taxon>
        <taxon>Flavobacteriia</taxon>
        <taxon>Flavobacteriales</taxon>
        <taxon>Blattabacteriaceae</taxon>
        <taxon>Blattabacterium</taxon>
    </lineage>
</organism>
<proteinExistence type="predicted"/>
<dbReference type="OrthoDB" id="9429628at2"/>